<dbReference type="AlphaFoldDB" id="D3F5E9"/>
<comment type="similarity">
    <text evidence="4">Belongs to the BCKDHA family.</text>
</comment>
<keyword evidence="2 4" id="KW-0560">Oxidoreductase</keyword>
<comment type="cofactor">
    <cofactor evidence="1 4">
        <name>thiamine diphosphate</name>
        <dbReference type="ChEBI" id="CHEBI:58937"/>
    </cofactor>
</comment>
<evidence type="ECO:0000256" key="3">
    <source>
        <dbReference type="ARBA" id="ARBA00023052"/>
    </source>
</evidence>
<dbReference type="eggNOG" id="COG1071">
    <property type="taxonomic scope" value="Bacteria"/>
</dbReference>
<dbReference type="GO" id="GO:0003863">
    <property type="term" value="F:branched-chain 2-oxo acid dehydrogenase activity"/>
    <property type="evidence" value="ECO:0007669"/>
    <property type="project" value="UniProtKB-EC"/>
</dbReference>
<reference evidence="6 7" key="1">
    <citation type="journal article" date="2010" name="Stand. Genomic Sci.">
        <title>Complete genome sequence of Conexibacter woesei type strain (ID131577).</title>
        <authorList>
            <person name="Pukall R."/>
            <person name="Lapidus A."/>
            <person name="Glavina Del Rio T."/>
            <person name="Copeland A."/>
            <person name="Tice H."/>
            <person name="Cheng J.-F."/>
            <person name="Lucas S."/>
            <person name="Chen F."/>
            <person name="Nolan M."/>
            <person name="Bruce D."/>
            <person name="Goodwin L."/>
            <person name="Pitluck S."/>
            <person name="Mavromatis K."/>
            <person name="Ivanova N."/>
            <person name="Ovchinnikova G."/>
            <person name="Pati A."/>
            <person name="Chen A."/>
            <person name="Palaniappan K."/>
            <person name="Land M."/>
            <person name="Hauser L."/>
            <person name="Chang Y.-J."/>
            <person name="Jeffries C.D."/>
            <person name="Chain P."/>
            <person name="Meincke L."/>
            <person name="Sims D."/>
            <person name="Brettin T."/>
            <person name="Detter J.C."/>
            <person name="Rohde M."/>
            <person name="Goeker M."/>
            <person name="Bristow J."/>
            <person name="Eisen J.A."/>
            <person name="Markowitz V."/>
            <person name="Kyrpides N.C."/>
            <person name="Klenk H.-P."/>
            <person name="Hugenholtz P."/>
        </authorList>
    </citation>
    <scope>NUCLEOTIDE SEQUENCE [LARGE SCALE GENOMIC DNA]</scope>
    <source>
        <strain evidence="7">DSM 14684 / CIP 108061 / JCM 11494 / NBRC 100937 / ID131577</strain>
    </source>
</reference>
<name>D3F5E9_CONWI</name>
<comment type="catalytic activity">
    <reaction evidence="4">
        <text>N(6)-[(R)-lipoyl]-L-lysyl-[protein] + 3-methyl-2-oxobutanoate + H(+) = N(6)-[(R)-S(8)-2-methylpropanoyldihydrolipoyl]-L-lysyl-[protein] + CO2</text>
        <dbReference type="Rhea" id="RHEA:13457"/>
        <dbReference type="Rhea" id="RHEA-COMP:10474"/>
        <dbReference type="Rhea" id="RHEA-COMP:10497"/>
        <dbReference type="ChEBI" id="CHEBI:11851"/>
        <dbReference type="ChEBI" id="CHEBI:15378"/>
        <dbReference type="ChEBI" id="CHEBI:16526"/>
        <dbReference type="ChEBI" id="CHEBI:83099"/>
        <dbReference type="ChEBI" id="CHEBI:83142"/>
        <dbReference type="EC" id="1.2.4.4"/>
    </reaction>
</comment>
<accession>D3F5E9</accession>
<keyword evidence="3 4" id="KW-0786">Thiamine pyrophosphate</keyword>
<dbReference type="GO" id="GO:0009083">
    <property type="term" value="P:branched-chain amino acid catabolic process"/>
    <property type="evidence" value="ECO:0007669"/>
    <property type="project" value="TreeGrafter"/>
</dbReference>
<organism evidence="6 7">
    <name type="scientific">Conexibacter woesei (strain DSM 14684 / CCUG 47730 / CIP 108061 / JCM 11494 / NBRC 100937 / ID131577)</name>
    <dbReference type="NCBI Taxonomy" id="469383"/>
    <lineage>
        <taxon>Bacteria</taxon>
        <taxon>Bacillati</taxon>
        <taxon>Actinomycetota</taxon>
        <taxon>Thermoleophilia</taxon>
        <taxon>Solirubrobacterales</taxon>
        <taxon>Conexibacteraceae</taxon>
        <taxon>Conexibacter</taxon>
    </lineage>
</organism>
<dbReference type="PANTHER" id="PTHR43380">
    <property type="entry name" value="2-OXOISOVALERATE DEHYDROGENASE SUBUNIT ALPHA, MITOCHONDRIAL"/>
    <property type="match status" value="1"/>
</dbReference>
<proteinExistence type="inferred from homology"/>
<keyword evidence="7" id="KW-1185">Reference proteome</keyword>
<evidence type="ECO:0000256" key="4">
    <source>
        <dbReference type="RuleBase" id="RU365014"/>
    </source>
</evidence>
<dbReference type="GO" id="GO:0000287">
    <property type="term" value="F:magnesium ion binding"/>
    <property type="evidence" value="ECO:0007669"/>
    <property type="project" value="UniProtKB-ARBA"/>
</dbReference>
<dbReference type="InterPro" id="IPR029061">
    <property type="entry name" value="THDP-binding"/>
</dbReference>
<dbReference type="CDD" id="cd02000">
    <property type="entry name" value="TPP_E1_PDC_ADC_BCADC"/>
    <property type="match status" value="1"/>
</dbReference>
<evidence type="ECO:0000313" key="7">
    <source>
        <dbReference type="Proteomes" id="UP000008229"/>
    </source>
</evidence>
<dbReference type="Proteomes" id="UP000008229">
    <property type="component" value="Chromosome"/>
</dbReference>
<dbReference type="Gene3D" id="3.40.50.970">
    <property type="match status" value="1"/>
</dbReference>
<dbReference type="InterPro" id="IPR050771">
    <property type="entry name" value="Alpha-ketoacid_DH_E1_comp"/>
</dbReference>
<dbReference type="EMBL" id="CP001854">
    <property type="protein sequence ID" value="ADB50616.1"/>
    <property type="molecule type" value="Genomic_DNA"/>
</dbReference>
<dbReference type="Pfam" id="PF00676">
    <property type="entry name" value="E1_dh"/>
    <property type="match status" value="1"/>
</dbReference>
<sequence>MGTSERTPRRVIGDGETAADGEVAGLADEQLLELHRQLVLMRTFDERAVVYQRQGRIGTYAIYWGHEAIQVGAHFALDAATDWVFPSYRESAIGLLRGIDPATVLAWWRGHPAGWWNPQEHLLGGISVPIASQVPHAAGAAWGMRLRGEPGCALVFFGDGATSEGAFHEGVNLAAVTDAPVVLLCSNNGWAISTPYERQSRAAALADKAVGYGIPGVRVDGGDVLAVHEAVRDAVTRARAGDGPTLVEAVHYRIAPHGTADDPSLYREPGRAEAARSDECLVRYEGYLRRRGLLDDDAAAARRAEAVELVKAGMRAVEQLPAPDPALVFDTTYAQPPADLLRQRDEALAAFAEAVA</sequence>
<gene>
    <name evidence="6" type="ordered locus">Cwoe_2191</name>
</gene>
<dbReference type="HOGENOM" id="CLU_029393_1_0_11"/>
<feature type="domain" description="Dehydrogenase E1 component" evidence="5">
    <location>
        <begin position="38"/>
        <end position="325"/>
    </location>
</feature>
<dbReference type="EC" id="1.2.4.4" evidence="4"/>
<reference evidence="7" key="2">
    <citation type="submission" date="2010-01" db="EMBL/GenBank/DDBJ databases">
        <title>The complete genome of Conexibacter woesei DSM 14684.</title>
        <authorList>
            <consortium name="US DOE Joint Genome Institute (JGI-PGF)"/>
            <person name="Lucas S."/>
            <person name="Copeland A."/>
            <person name="Lapidus A."/>
            <person name="Glavina del Rio T."/>
            <person name="Dalin E."/>
            <person name="Tice H."/>
            <person name="Bruce D."/>
            <person name="Goodwin L."/>
            <person name="Pitluck S."/>
            <person name="Kyrpides N."/>
            <person name="Mavromatis K."/>
            <person name="Ivanova N."/>
            <person name="Mikhailova N."/>
            <person name="Chertkov O."/>
            <person name="Brettin T."/>
            <person name="Detter J.C."/>
            <person name="Han C."/>
            <person name="Larimer F."/>
            <person name="Land M."/>
            <person name="Hauser L."/>
            <person name="Markowitz V."/>
            <person name="Cheng J.-F."/>
            <person name="Hugenholtz P."/>
            <person name="Woyke T."/>
            <person name="Wu D."/>
            <person name="Pukall R."/>
            <person name="Steenblock K."/>
            <person name="Schneider S."/>
            <person name="Klenk H.-P."/>
            <person name="Eisen J.A."/>
        </authorList>
    </citation>
    <scope>NUCLEOTIDE SEQUENCE [LARGE SCALE GENOMIC DNA]</scope>
    <source>
        <strain evidence="7">DSM 14684 / CIP 108061 / JCM 11494 / NBRC 100937 / ID131577</strain>
    </source>
</reference>
<dbReference type="KEGG" id="cwo:Cwoe_2191"/>
<evidence type="ECO:0000313" key="6">
    <source>
        <dbReference type="EMBL" id="ADB50616.1"/>
    </source>
</evidence>
<dbReference type="STRING" id="469383.Cwoe_2191"/>
<evidence type="ECO:0000256" key="2">
    <source>
        <dbReference type="ARBA" id="ARBA00023002"/>
    </source>
</evidence>
<dbReference type="InterPro" id="IPR001017">
    <property type="entry name" value="DH_E1"/>
</dbReference>
<dbReference type="RefSeq" id="WP_012933667.1">
    <property type="nucleotide sequence ID" value="NC_013739.1"/>
</dbReference>
<evidence type="ECO:0000259" key="5">
    <source>
        <dbReference type="Pfam" id="PF00676"/>
    </source>
</evidence>
<evidence type="ECO:0000256" key="1">
    <source>
        <dbReference type="ARBA" id="ARBA00001964"/>
    </source>
</evidence>
<comment type="function">
    <text evidence="4">The branched-chain alpha-keto dehydrogenase complex catalyzes the overall conversion of alpha-keto acids to acyl-CoA and CO(2). It contains multiple copies of three enzymatic components: branched-chain alpha-keto acid decarboxylase (E1), lipoamide acyltransferase (E2) and lipoamide dehydrogenase (E3).</text>
</comment>
<dbReference type="SUPFAM" id="SSF52518">
    <property type="entry name" value="Thiamin diphosphate-binding fold (THDP-binding)"/>
    <property type="match status" value="1"/>
</dbReference>
<protein>
    <recommendedName>
        <fullName evidence="4">2-oxoisovalerate dehydrogenase subunit alpha</fullName>
        <ecNumber evidence="4">1.2.4.4</ecNumber>
    </recommendedName>
    <alternativeName>
        <fullName evidence="4">Branched-chain alpha-keto acid dehydrogenase E1 component alpha chain</fullName>
    </alternativeName>
</protein>
<dbReference type="PANTHER" id="PTHR43380:SF1">
    <property type="entry name" value="2-OXOISOVALERATE DEHYDROGENASE SUBUNIT ALPHA, MITOCHONDRIAL"/>
    <property type="match status" value="1"/>
</dbReference>